<dbReference type="HOGENOM" id="CLU_517596_0_0_10"/>
<keyword evidence="2" id="KW-1185">Reference proteome</keyword>
<gene>
    <name evidence="1" type="ORF">Mucpa_3764</name>
</gene>
<dbReference type="RefSeq" id="WP_008508468.1">
    <property type="nucleotide sequence ID" value="NZ_CM001403.1"/>
</dbReference>
<proteinExistence type="predicted"/>
<organism evidence="1 2">
    <name type="scientific">Mucilaginibacter paludis DSM 18603</name>
    <dbReference type="NCBI Taxonomy" id="714943"/>
    <lineage>
        <taxon>Bacteria</taxon>
        <taxon>Pseudomonadati</taxon>
        <taxon>Bacteroidota</taxon>
        <taxon>Sphingobacteriia</taxon>
        <taxon>Sphingobacteriales</taxon>
        <taxon>Sphingobacteriaceae</taxon>
        <taxon>Mucilaginibacter</taxon>
    </lineage>
</organism>
<reference evidence="1" key="1">
    <citation type="submission" date="2011-09" db="EMBL/GenBank/DDBJ databases">
        <title>The permanent draft genome of Mucilaginibacter paludis DSM 18603.</title>
        <authorList>
            <consortium name="US DOE Joint Genome Institute (JGI-PGF)"/>
            <person name="Lucas S."/>
            <person name="Han J."/>
            <person name="Lapidus A."/>
            <person name="Bruce D."/>
            <person name="Goodwin L."/>
            <person name="Pitluck S."/>
            <person name="Peters L."/>
            <person name="Kyrpides N."/>
            <person name="Mavromatis K."/>
            <person name="Ivanova N."/>
            <person name="Mikhailova N."/>
            <person name="Held B."/>
            <person name="Detter J.C."/>
            <person name="Tapia R."/>
            <person name="Han C."/>
            <person name="Land M."/>
            <person name="Hauser L."/>
            <person name="Markowitz V."/>
            <person name="Cheng J.-F."/>
            <person name="Hugenholtz P."/>
            <person name="Woyke T."/>
            <person name="Wu D."/>
            <person name="Tindall B."/>
            <person name="Brambilla E."/>
            <person name="Klenk H.-P."/>
            <person name="Eisen J.A."/>
        </authorList>
    </citation>
    <scope>NUCLEOTIDE SEQUENCE [LARGE SCALE GENOMIC DNA]</scope>
    <source>
        <strain evidence="1">DSM 18603</strain>
    </source>
</reference>
<sequence length="526" mass="60906">MTLVTDLFSADIIDEQDAAELQRNLNKQTGGPGTPLDVLYLFFESKVITRPSNGGFFISIAPLRDYQSQHTEAETLTYRQLLDILFNNALITEVVYQKLKPFPLPGNKYAYFGALYLASELTSFYQYFTIEAQLEFAQRLNGRDKYGYDGMIDHRKKDKLLRDIKAGKLETYLDFFKYSFCCRYIKLDSYLAQPQKLLKKLAGIFNELCYNAFAIIEIRMVEDDFAGEPTYDNKQATLLIDTGARTYQHTYTFSVGEDRQAYKLSLILDNLLTLTNKILADYTCSYRFTSISSWRLHATLFPSASNRYAICRLEQANIHIFEFYDMERKFLHTSLIPPVYRFPLSYPRIEYAIFHFKACGLLAHLSAAQLNEITGGIYTKTYDAIGDLLVEFPGTIAMVKQNVAPGEKPYLNFLQALNQICRGVLNFTDIIDGIPANFDDATEDSFNVQFICNNKQHQVTCKLSYKYFDTQIIYYVITEIIRKDYPGYQLIQLISGQYHHDYFLFASKQQNDYLLKMKLREAIDRF</sequence>
<evidence type="ECO:0000313" key="1">
    <source>
        <dbReference type="EMBL" id="EHQ27862.1"/>
    </source>
</evidence>
<accession>H1Y020</accession>
<protein>
    <submittedName>
        <fullName evidence="1">Uncharacterized protein</fullName>
    </submittedName>
</protein>
<dbReference type="eggNOG" id="ENOG50312M8">
    <property type="taxonomic scope" value="Bacteria"/>
</dbReference>
<evidence type="ECO:0000313" key="2">
    <source>
        <dbReference type="Proteomes" id="UP000002774"/>
    </source>
</evidence>
<dbReference type="EMBL" id="CM001403">
    <property type="protein sequence ID" value="EHQ27862.1"/>
    <property type="molecule type" value="Genomic_DNA"/>
</dbReference>
<dbReference type="AlphaFoldDB" id="H1Y020"/>
<name>H1Y020_9SPHI</name>
<dbReference type="OrthoDB" id="725763at2"/>
<dbReference type="Proteomes" id="UP000002774">
    <property type="component" value="Chromosome"/>
</dbReference>